<name>A0ABN7AIT1_9HEMI</name>
<reference evidence="2 3" key="1">
    <citation type="submission" date="2023-09" db="EMBL/GenBank/DDBJ databases">
        <title>Nesidiocoris tenuis whole genome shotgun sequence.</title>
        <authorList>
            <person name="Shibata T."/>
            <person name="Shimoda M."/>
            <person name="Kobayashi T."/>
            <person name="Uehara T."/>
        </authorList>
    </citation>
    <scope>NUCLEOTIDE SEQUENCE [LARGE SCALE GENOMIC DNA]</scope>
    <source>
        <strain evidence="2 3">Japan</strain>
    </source>
</reference>
<dbReference type="Proteomes" id="UP001307889">
    <property type="component" value="Chromosome 2"/>
</dbReference>
<dbReference type="PANTHER" id="PTHR46599">
    <property type="entry name" value="PIGGYBAC TRANSPOSABLE ELEMENT-DERIVED PROTEIN 4"/>
    <property type="match status" value="1"/>
</dbReference>
<organism evidence="2 3">
    <name type="scientific">Nesidiocoris tenuis</name>
    <dbReference type="NCBI Taxonomy" id="355587"/>
    <lineage>
        <taxon>Eukaryota</taxon>
        <taxon>Metazoa</taxon>
        <taxon>Ecdysozoa</taxon>
        <taxon>Arthropoda</taxon>
        <taxon>Hexapoda</taxon>
        <taxon>Insecta</taxon>
        <taxon>Pterygota</taxon>
        <taxon>Neoptera</taxon>
        <taxon>Paraneoptera</taxon>
        <taxon>Hemiptera</taxon>
        <taxon>Heteroptera</taxon>
        <taxon>Panheteroptera</taxon>
        <taxon>Cimicomorpha</taxon>
        <taxon>Miridae</taxon>
        <taxon>Dicyphina</taxon>
        <taxon>Nesidiocoris</taxon>
    </lineage>
</organism>
<evidence type="ECO:0000259" key="1">
    <source>
        <dbReference type="Pfam" id="PF13843"/>
    </source>
</evidence>
<proteinExistence type="predicted"/>
<keyword evidence="3" id="KW-1185">Reference proteome</keyword>
<sequence>MDNWFTSVPLAEKLLKQHKITVIGTIRKDKKELPADFVNLKFQDRKVNSSLSLFSENVTAASYKATEKKLATLISTLHDDEAIHPGSGKPEIIMNYNETKGGVDVLDRLCQDTNTGRKTKRWPMAFF</sequence>
<accession>A0ABN7AIT1</accession>
<dbReference type="Pfam" id="PF13843">
    <property type="entry name" value="DDE_Tnp_1_7"/>
    <property type="match status" value="1"/>
</dbReference>
<evidence type="ECO:0000313" key="2">
    <source>
        <dbReference type="EMBL" id="BES91109.1"/>
    </source>
</evidence>
<protein>
    <submittedName>
        <fullName evidence="2">Transposase yabusame-1</fullName>
    </submittedName>
</protein>
<feature type="domain" description="PiggyBac transposable element-derived protein" evidence="1">
    <location>
        <begin position="1"/>
        <end position="127"/>
    </location>
</feature>
<dbReference type="EMBL" id="AP028910">
    <property type="protein sequence ID" value="BES91109.1"/>
    <property type="molecule type" value="Genomic_DNA"/>
</dbReference>
<gene>
    <name evidence="2" type="ORF">NTJ_03917</name>
</gene>
<dbReference type="InterPro" id="IPR029526">
    <property type="entry name" value="PGBD"/>
</dbReference>
<evidence type="ECO:0000313" key="3">
    <source>
        <dbReference type="Proteomes" id="UP001307889"/>
    </source>
</evidence>
<dbReference type="PANTHER" id="PTHR46599:SF6">
    <property type="entry name" value="DUAL SPECIFICITY PHOSPHATASE 26"/>
    <property type="match status" value="1"/>
</dbReference>